<evidence type="ECO:0000313" key="8">
    <source>
        <dbReference type="Proteomes" id="UP000604046"/>
    </source>
</evidence>
<reference evidence="7" key="1">
    <citation type="submission" date="2021-02" db="EMBL/GenBank/DDBJ databases">
        <authorList>
            <person name="Dougan E. K."/>
            <person name="Rhodes N."/>
            <person name="Thang M."/>
            <person name="Chan C."/>
        </authorList>
    </citation>
    <scope>NUCLEOTIDE SEQUENCE</scope>
</reference>
<keyword evidence="1" id="KW-0723">Serine/threonine-protein kinase</keyword>
<keyword evidence="4" id="KW-0418">Kinase</keyword>
<organism evidence="7 8">
    <name type="scientific">Symbiodinium natans</name>
    <dbReference type="NCBI Taxonomy" id="878477"/>
    <lineage>
        <taxon>Eukaryota</taxon>
        <taxon>Sar</taxon>
        <taxon>Alveolata</taxon>
        <taxon>Dinophyceae</taxon>
        <taxon>Suessiales</taxon>
        <taxon>Symbiodiniaceae</taxon>
        <taxon>Symbiodinium</taxon>
    </lineage>
</organism>
<dbReference type="PANTHER" id="PTHR24349">
    <property type="entry name" value="SERINE/THREONINE-PROTEIN KINASE"/>
    <property type="match status" value="1"/>
</dbReference>
<sequence>MEVSTAASLNISPHTSAHDSYIWDEEDEAAIATCLSSPREVAGGELPMYLSGEHFLGSGVTPLRYSQAQELLNILMHTPSIAVNPAYVAKLKGSSLFTEAGRCDVTVPLILSSVTVSPKANARGQFAIIVREHTGCFNLPTCVDRCWLFQMDARQRIVSSTIEKLCAAGAVLESTVNPAQLRQVSDTSRALVYMAPLVPLLQDGEHESEAGESSRGPANARAVKVFKAQVLEARGAGPSASADEPPKDVARELKMLALAQKHRAILSLHGLARVPTGWALLTEWCEGGCLLRHLTAGRQSESQASLLEKQLLAGIGHLHQRGIVHRDVKLENILLRSRSRLALSGFALAAPLCEACEATEPVGTVGYMAPEVIRYAPALEPADVFAAGVVLYTLLLGRQPFGGETPAEETKYRTTCTEADYTGLIFQNVSGLCQRLLQSLLEKDPVERPKAVAAAQDDWFFMDPTKPLRDVEACDPWHAW</sequence>
<keyword evidence="3" id="KW-0547">Nucleotide-binding</keyword>
<evidence type="ECO:0000313" key="7">
    <source>
        <dbReference type="EMBL" id="CAE7474892.1"/>
    </source>
</evidence>
<proteinExistence type="predicted"/>
<dbReference type="AlphaFoldDB" id="A0A812SH91"/>
<evidence type="ECO:0000256" key="4">
    <source>
        <dbReference type="ARBA" id="ARBA00022777"/>
    </source>
</evidence>
<evidence type="ECO:0000256" key="5">
    <source>
        <dbReference type="ARBA" id="ARBA00022840"/>
    </source>
</evidence>
<evidence type="ECO:0000256" key="3">
    <source>
        <dbReference type="ARBA" id="ARBA00022741"/>
    </source>
</evidence>
<comment type="caution">
    <text evidence="7">The sequence shown here is derived from an EMBL/GenBank/DDBJ whole genome shotgun (WGS) entry which is preliminary data.</text>
</comment>
<protein>
    <submittedName>
        <fullName evidence="7">STK17B protein</fullName>
    </submittedName>
</protein>
<keyword evidence="5" id="KW-0067">ATP-binding</keyword>
<dbReference type="PROSITE" id="PS00108">
    <property type="entry name" value="PROTEIN_KINASE_ST"/>
    <property type="match status" value="1"/>
</dbReference>
<evidence type="ECO:0000259" key="6">
    <source>
        <dbReference type="PROSITE" id="PS50011"/>
    </source>
</evidence>
<dbReference type="Gene3D" id="1.10.510.10">
    <property type="entry name" value="Transferase(Phosphotransferase) domain 1"/>
    <property type="match status" value="1"/>
</dbReference>
<feature type="domain" description="Protein kinase" evidence="6">
    <location>
        <begin position="178"/>
        <end position="460"/>
    </location>
</feature>
<evidence type="ECO:0000256" key="2">
    <source>
        <dbReference type="ARBA" id="ARBA00022679"/>
    </source>
</evidence>
<dbReference type="GO" id="GO:0005524">
    <property type="term" value="F:ATP binding"/>
    <property type="evidence" value="ECO:0007669"/>
    <property type="project" value="UniProtKB-KW"/>
</dbReference>
<dbReference type="SMART" id="SM00220">
    <property type="entry name" value="S_TKc"/>
    <property type="match status" value="1"/>
</dbReference>
<dbReference type="InterPro" id="IPR008271">
    <property type="entry name" value="Ser/Thr_kinase_AS"/>
</dbReference>
<keyword evidence="8" id="KW-1185">Reference proteome</keyword>
<accession>A0A812SH91</accession>
<gene>
    <name evidence="7" type="primary">STK17B</name>
    <name evidence="7" type="ORF">SNAT2548_LOCUS26682</name>
</gene>
<dbReference type="PROSITE" id="PS50011">
    <property type="entry name" value="PROTEIN_KINASE_DOM"/>
    <property type="match status" value="1"/>
</dbReference>
<dbReference type="Proteomes" id="UP000604046">
    <property type="component" value="Unassembled WGS sequence"/>
</dbReference>
<dbReference type="OrthoDB" id="419271at2759"/>
<dbReference type="Pfam" id="PF00069">
    <property type="entry name" value="Pkinase"/>
    <property type="match status" value="1"/>
</dbReference>
<dbReference type="EMBL" id="CAJNDS010002437">
    <property type="protein sequence ID" value="CAE7474892.1"/>
    <property type="molecule type" value="Genomic_DNA"/>
</dbReference>
<name>A0A812SH91_9DINO</name>
<dbReference type="InterPro" id="IPR050205">
    <property type="entry name" value="CDPK_Ser/Thr_kinases"/>
</dbReference>
<keyword evidence="2" id="KW-0808">Transferase</keyword>
<dbReference type="GO" id="GO:0004674">
    <property type="term" value="F:protein serine/threonine kinase activity"/>
    <property type="evidence" value="ECO:0007669"/>
    <property type="project" value="UniProtKB-KW"/>
</dbReference>
<dbReference type="InterPro" id="IPR011009">
    <property type="entry name" value="Kinase-like_dom_sf"/>
</dbReference>
<dbReference type="SUPFAM" id="SSF56112">
    <property type="entry name" value="Protein kinase-like (PK-like)"/>
    <property type="match status" value="1"/>
</dbReference>
<dbReference type="InterPro" id="IPR000719">
    <property type="entry name" value="Prot_kinase_dom"/>
</dbReference>
<evidence type="ECO:0000256" key="1">
    <source>
        <dbReference type="ARBA" id="ARBA00022527"/>
    </source>
</evidence>